<dbReference type="Proteomes" id="UP000002706">
    <property type="component" value="Chromosome"/>
</dbReference>
<name>Q3ADE8_CARHZ</name>
<evidence type="ECO:0000313" key="1">
    <source>
        <dbReference type="EMBL" id="ABB15116.1"/>
    </source>
</evidence>
<keyword evidence="2" id="KW-1185">Reference proteome</keyword>
<evidence type="ECO:0000313" key="2">
    <source>
        <dbReference type="Proteomes" id="UP000002706"/>
    </source>
</evidence>
<accession>Q3ADE8</accession>
<gene>
    <name evidence="1" type="ordered locus">CHY_0989</name>
</gene>
<protein>
    <submittedName>
        <fullName evidence="1">Uncharacterized protein</fullName>
    </submittedName>
</protein>
<sequence>MTIFVIFYKLIFVKDFLEKFGKTGESRRRKAKGAKAGNRYASQLPGVGIKASLGRRFLFFLKAKISC</sequence>
<dbReference type="AlphaFoldDB" id="Q3ADE8"/>
<proteinExistence type="predicted"/>
<dbReference type="HOGENOM" id="CLU_2804538_0_0_9"/>
<organism evidence="1 2">
    <name type="scientific">Carboxydothermus hydrogenoformans (strain ATCC BAA-161 / DSM 6008 / Z-2901)</name>
    <dbReference type="NCBI Taxonomy" id="246194"/>
    <lineage>
        <taxon>Bacteria</taxon>
        <taxon>Bacillati</taxon>
        <taxon>Bacillota</taxon>
        <taxon>Clostridia</taxon>
        <taxon>Thermoanaerobacterales</taxon>
        <taxon>Thermoanaerobacteraceae</taxon>
        <taxon>Carboxydothermus</taxon>
    </lineage>
</organism>
<dbReference type="InParanoid" id="Q3ADE8"/>
<dbReference type="KEGG" id="chy:CHY_0989"/>
<dbReference type="STRING" id="246194.CHY_0989"/>
<dbReference type="EMBL" id="CP000141">
    <property type="protein sequence ID" value="ABB15116.1"/>
    <property type="molecule type" value="Genomic_DNA"/>
</dbReference>
<reference evidence="1 2" key="1">
    <citation type="journal article" date="2005" name="PLoS Genet.">
        <title>Life in hot carbon monoxide: the complete genome sequence of Carboxydothermus hydrogenoformans Z-2901.</title>
        <authorList>
            <person name="Wu M."/>
            <person name="Ren Q."/>
            <person name="Durkin A.S."/>
            <person name="Daugherty S.C."/>
            <person name="Brinkac L.M."/>
            <person name="Dodson R.J."/>
            <person name="Madupu R."/>
            <person name="Sullivan S.A."/>
            <person name="Kolonay J.F."/>
            <person name="Haft D.H."/>
            <person name="Nelson W.C."/>
            <person name="Tallon L.J."/>
            <person name="Jones K.M."/>
            <person name="Ulrich L.E."/>
            <person name="Gonzalez J.M."/>
            <person name="Zhulin I.B."/>
            <person name="Robb F.T."/>
            <person name="Eisen J.A."/>
        </authorList>
    </citation>
    <scope>NUCLEOTIDE SEQUENCE [LARGE SCALE GENOMIC DNA]</scope>
    <source>
        <strain evidence="2">ATCC BAA-161 / DSM 6008 / Z-2901</strain>
    </source>
</reference>